<evidence type="ECO:0000313" key="2">
    <source>
        <dbReference type="Proteomes" id="UP000299102"/>
    </source>
</evidence>
<comment type="caution">
    <text evidence="1">The sequence shown here is derived from an EMBL/GenBank/DDBJ whole genome shotgun (WGS) entry which is preliminary data.</text>
</comment>
<name>A0A4C1XYR0_EUMVA</name>
<dbReference type="Proteomes" id="UP000299102">
    <property type="component" value="Unassembled WGS sequence"/>
</dbReference>
<sequence>MDTTFFALQYSGCVLHVLSHVMSCKKIHGHADNGRAIPSYGILTTASVHVKDSVYLSKLNLMQGIVFALLNVERCYREEKILVAASSYVYHFSVLS</sequence>
<protein>
    <submittedName>
        <fullName evidence="1">Uncharacterized protein</fullName>
    </submittedName>
</protein>
<keyword evidence="2" id="KW-1185">Reference proteome</keyword>
<dbReference type="AlphaFoldDB" id="A0A4C1XYR0"/>
<proteinExistence type="predicted"/>
<organism evidence="1 2">
    <name type="scientific">Eumeta variegata</name>
    <name type="common">Bagworm moth</name>
    <name type="synonym">Eumeta japonica</name>
    <dbReference type="NCBI Taxonomy" id="151549"/>
    <lineage>
        <taxon>Eukaryota</taxon>
        <taxon>Metazoa</taxon>
        <taxon>Ecdysozoa</taxon>
        <taxon>Arthropoda</taxon>
        <taxon>Hexapoda</taxon>
        <taxon>Insecta</taxon>
        <taxon>Pterygota</taxon>
        <taxon>Neoptera</taxon>
        <taxon>Endopterygota</taxon>
        <taxon>Lepidoptera</taxon>
        <taxon>Glossata</taxon>
        <taxon>Ditrysia</taxon>
        <taxon>Tineoidea</taxon>
        <taxon>Psychidae</taxon>
        <taxon>Oiketicinae</taxon>
        <taxon>Eumeta</taxon>
    </lineage>
</organism>
<evidence type="ECO:0000313" key="1">
    <source>
        <dbReference type="EMBL" id="GBP68360.1"/>
    </source>
</evidence>
<dbReference type="EMBL" id="BGZK01001009">
    <property type="protein sequence ID" value="GBP68360.1"/>
    <property type="molecule type" value="Genomic_DNA"/>
</dbReference>
<gene>
    <name evidence="1" type="ORF">EVAR_99036_1</name>
</gene>
<accession>A0A4C1XYR0</accession>
<reference evidence="1 2" key="1">
    <citation type="journal article" date="2019" name="Commun. Biol.">
        <title>The bagworm genome reveals a unique fibroin gene that provides high tensile strength.</title>
        <authorList>
            <person name="Kono N."/>
            <person name="Nakamura H."/>
            <person name="Ohtoshi R."/>
            <person name="Tomita M."/>
            <person name="Numata K."/>
            <person name="Arakawa K."/>
        </authorList>
    </citation>
    <scope>NUCLEOTIDE SEQUENCE [LARGE SCALE GENOMIC DNA]</scope>
</reference>